<dbReference type="InterPro" id="IPR050109">
    <property type="entry name" value="HTH-type_TetR-like_transc_reg"/>
</dbReference>
<dbReference type="PROSITE" id="PS50977">
    <property type="entry name" value="HTH_TETR_2"/>
    <property type="match status" value="1"/>
</dbReference>
<protein>
    <submittedName>
        <fullName evidence="6">TetR family transcriptional regulator</fullName>
    </submittedName>
</protein>
<dbReference type="GO" id="GO:0003700">
    <property type="term" value="F:DNA-binding transcription factor activity"/>
    <property type="evidence" value="ECO:0007669"/>
    <property type="project" value="TreeGrafter"/>
</dbReference>
<dbReference type="EMBL" id="CP119317">
    <property type="protein sequence ID" value="WEK53728.1"/>
    <property type="molecule type" value="Genomic_DNA"/>
</dbReference>
<sequence length="202" mass="22757">MLSDQSLKISLRERKKIKTRAAIQQHALRLFREQGYQATTIEQIAEVAEISPSTIFRYFPTKEALVLEDDYDPIIIQYFQEQPIELSPIQAFRNAIKLGFSTISKDELGALRERMELLLSVPELRAASQFQMMGIIQMISELMADRVGLEKDNFQVLVFAGAIYGAIMSTMNYYTSQPDADLATLCDEALTLLEAGLPLISG</sequence>
<evidence type="ECO:0000256" key="3">
    <source>
        <dbReference type="ARBA" id="ARBA00023163"/>
    </source>
</evidence>
<evidence type="ECO:0000256" key="1">
    <source>
        <dbReference type="ARBA" id="ARBA00023015"/>
    </source>
</evidence>
<evidence type="ECO:0000259" key="5">
    <source>
        <dbReference type="PROSITE" id="PS50977"/>
    </source>
</evidence>
<keyword evidence="2 4" id="KW-0238">DNA-binding</keyword>
<evidence type="ECO:0000313" key="6">
    <source>
        <dbReference type="EMBL" id="WEK53728.1"/>
    </source>
</evidence>
<evidence type="ECO:0000256" key="2">
    <source>
        <dbReference type="ARBA" id="ARBA00023125"/>
    </source>
</evidence>
<evidence type="ECO:0000256" key="4">
    <source>
        <dbReference type="PROSITE-ProRule" id="PRU00335"/>
    </source>
</evidence>
<dbReference type="Gene3D" id="1.10.10.60">
    <property type="entry name" value="Homeodomain-like"/>
    <property type="match status" value="1"/>
</dbReference>
<dbReference type="Gene3D" id="1.10.357.10">
    <property type="entry name" value="Tetracycline Repressor, domain 2"/>
    <property type="match status" value="1"/>
</dbReference>
<reference evidence="6" key="1">
    <citation type="submission" date="2023-03" db="EMBL/GenBank/DDBJ databases">
        <title>Andean soil-derived lignocellulolytic bacterial consortium as a source of novel taxa and putative plastic-active enzymes.</title>
        <authorList>
            <person name="Diaz-Garcia L."/>
            <person name="Chuvochina M."/>
            <person name="Feuerriegel G."/>
            <person name="Bunk B."/>
            <person name="Sproer C."/>
            <person name="Streit W.R."/>
            <person name="Rodriguez L.M."/>
            <person name="Overmann J."/>
            <person name="Jimenez D.J."/>
        </authorList>
    </citation>
    <scope>NUCLEOTIDE SEQUENCE</scope>
    <source>
        <strain evidence="6">MAG 2441</strain>
    </source>
</reference>
<dbReference type="InterPro" id="IPR009057">
    <property type="entry name" value="Homeodomain-like_sf"/>
</dbReference>
<dbReference type="InterPro" id="IPR001647">
    <property type="entry name" value="HTH_TetR"/>
</dbReference>
<gene>
    <name evidence="6" type="ORF">P0Y55_14250</name>
</gene>
<organism evidence="6 7">
    <name type="scientific">Candidatus Cohnella colombiensis</name>
    <dbReference type="NCBI Taxonomy" id="3121368"/>
    <lineage>
        <taxon>Bacteria</taxon>
        <taxon>Bacillati</taxon>
        <taxon>Bacillota</taxon>
        <taxon>Bacilli</taxon>
        <taxon>Bacillales</taxon>
        <taxon>Paenibacillaceae</taxon>
        <taxon>Cohnella</taxon>
    </lineage>
</organism>
<proteinExistence type="predicted"/>
<dbReference type="GO" id="GO:0000976">
    <property type="term" value="F:transcription cis-regulatory region binding"/>
    <property type="evidence" value="ECO:0007669"/>
    <property type="project" value="TreeGrafter"/>
</dbReference>
<dbReference type="Proteomes" id="UP001178662">
    <property type="component" value="Chromosome"/>
</dbReference>
<keyword evidence="3" id="KW-0804">Transcription</keyword>
<dbReference type="Pfam" id="PF00440">
    <property type="entry name" value="TetR_N"/>
    <property type="match status" value="1"/>
</dbReference>
<name>A0AA95EUR8_9BACL</name>
<dbReference type="PRINTS" id="PR00455">
    <property type="entry name" value="HTHTETR"/>
</dbReference>
<keyword evidence="1" id="KW-0805">Transcription regulation</keyword>
<accession>A0AA95EUR8</accession>
<feature type="DNA-binding region" description="H-T-H motif" evidence="4">
    <location>
        <begin position="40"/>
        <end position="59"/>
    </location>
</feature>
<dbReference type="InterPro" id="IPR041347">
    <property type="entry name" value="MftR_C"/>
</dbReference>
<evidence type="ECO:0000313" key="7">
    <source>
        <dbReference type="Proteomes" id="UP001178662"/>
    </source>
</evidence>
<dbReference type="Pfam" id="PF17754">
    <property type="entry name" value="TetR_C_14"/>
    <property type="match status" value="1"/>
</dbReference>
<dbReference type="SUPFAM" id="SSF46689">
    <property type="entry name" value="Homeodomain-like"/>
    <property type="match status" value="1"/>
</dbReference>
<keyword evidence="7" id="KW-1185">Reference proteome</keyword>
<feature type="domain" description="HTH tetR-type" evidence="5">
    <location>
        <begin position="17"/>
        <end position="77"/>
    </location>
</feature>
<dbReference type="PANTHER" id="PTHR30055">
    <property type="entry name" value="HTH-TYPE TRANSCRIPTIONAL REGULATOR RUTR"/>
    <property type="match status" value="1"/>
</dbReference>
<dbReference type="PANTHER" id="PTHR30055:SF234">
    <property type="entry name" value="HTH-TYPE TRANSCRIPTIONAL REGULATOR BETI"/>
    <property type="match status" value="1"/>
</dbReference>
<dbReference type="AlphaFoldDB" id="A0AA95EUR8"/>